<comment type="similarity">
    <text evidence="3">Belongs to the cytochrome b560 family.</text>
</comment>
<accession>A0A4Q9VV20</accession>
<dbReference type="InterPro" id="IPR034804">
    <property type="entry name" value="SQR/QFR_C/D"/>
</dbReference>
<evidence type="ECO:0000256" key="8">
    <source>
        <dbReference type="ARBA" id="ARBA00022989"/>
    </source>
</evidence>
<dbReference type="GO" id="GO:0016020">
    <property type="term" value="C:membrane"/>
    <property type="evidence" value="ECO:0007669"/>
    <property type="project" value="UniProtKB-SubCell"/>
</dbReference>
<evidence type="ECO:0000256" key="3">
    <source>
        <dbReference type="ARBA" id="ARBA00007244"/>
    </source>
</evidence>
<dbReference type="NCBIfam" id="TIGR02970">
    <property type="entry name" value="succ_dehyd_cytB"/>
    <property type="match status" value="1"/>
</dbReference>
<dbReference type="EMBL" id="SJFN01000005">
    <property type="protein sequence ID" value="TBW40085.1"/>
    <property type="molecule type" value="Genomic_DNA"/>
</dbReference>
<dbReference type="Pfam" id="PF01127">
    <property type="entry name" value="Sdh_cyt"/>
    <property type="match status" value="1"/>
</dbReference>
<gene>
    <name evidence="14" type="primary">sdhC</name>
    <name evidence="14" type="ORF">EYW49_05310</name>
</gene>
<reference evidence="14 15" key="1">
    <citation type="submission" date="2019-02" db="EMBL/GenBank/DDBJ databases">
        <title>Siculibacillus lacustris gen. nov., sp. nov., a new rosette-forming bacterium isolated from a freshwater crater lake (Lake St. Ana, Romania).</title>
        <authorList>
            <person name="Felfoldi T."/>
            <person name="Marton Z."/>
            <person name="Szabo A."/>
            <person name="Mentes A."/>
            <person name="Boka K."/>
            <person name="Marialigeti K."/>
            <person name="Mathe I."/>
            <person name="Koncz M."/>
            <person name="Schumann P."/>
            <person name="Toth E."/>
        </authorList>
    </citation>
    <scope>NUCLEOTIDE SEQUENCE [LARGE SCALE GENOMIC DNA]</scope>
    <source>
        <strain evidence="14 15">SA-279</strain>
    </source>
</reference>
<dbReference type="PROSITE" id="PS01001">
    <property type="entry name" value="SDH_CYT_2"/>
    <property type="match status" value="1"/>
</dbReference>
<evidence type="ECO:0000256" key="9">
    <source>
        <dbReference type="ARBA" id="ARBA00023004"/>
    </source>
</evidence>
<keyword evidence="7 12" id="KW-0479">Metal-binding</keyword>
<dbReference type="Gene3D" id="1.20.1300.10">
    <property type="entry name" value="Fumarate reductase/succinate dehydrogenase, transmembrane subunit"/>
    <property type="match status" value="1"/>
</dbReference>
<comment type="caution">
    <text evidence="14">The sequence shown here is derived from an EMBL/GenBank/DDBJ whole genome shotgun (WGS) entry which is preliminary data.</text>
</comment>
<keyword evidence="10 13" id="KW-0472">Membrane</keyword>
<proteinExistence type="inferred from homology"/>
<evidence type="ECO:0000256" key="12">
    <source>
        <dbReference type="PIRSR" id="PIRSR000178-1"/>
    </source>
</evidence>
<dbReference type="GO" id="GO:0046872">
    <property type="term" value="F:metal ion binding"/>
    <property type="evidence" value="ECO:0007669"/>
    <property type="project" value="UniProtKB-KW"/>
</dbReference>
<feature type="binding site" description="axial binding residue" evidence="12">
    <location>
        <position position="88"/>
    </location>
    <ligand>
        <name>heme</name>
        <dbReference type="ChEBI" id="CHEBI:30413"/>
        <note>ligand shared with second transmembrane subunit</note>
    </ligand>
    <ligandPart>
        <name>Fe</name>
        <dbReference type="ChEBI" id="CHEBI:18248"/>
    </ligandPart>
</feature>
<evidence type="ECO:0000313" key="14">
    <source>
        <dbReference type="EMBL" id="TBW40085.1"/>
    </source>
</evidence>
<dbReference type="CDD" id="cd03499">
    <property type="entry name" value="SQR_TypeC_SdhC"/>
    <property type="match status" value="1"/>
</dbReference>
<feature type="transmembrane region" description="Helical" evidence="13">
    <location>
        <begin position="40"/>
        <end position="58"/>
    </location>
</feature>
<dbReference type="PIRSF" id="PIRSF000178">
    <property type="entry name" value="SDH_cyt_b560"/>
    <property type="match status" value="1"/>
</dbReference>
<keyword evidence="5 12" id="KW-0349">Heme</keyword>
<dbReference type="RefSeq" id="WP_131306947.1">
    <property type="nucleotide sequence ID" value="NZ_SJFN01000005.1"/>
</dbReference>
<evidence type="ECO:0000256" key="6">
    <source>
        <dbReference type="ARBA" id="ARBA00022692"/>
    </source>
</evidence>
<dbReference type="OrthoDB" id="9799441at2"/>
<comment type="subcellular location">
    <subcellularLocation>
        <location evidence="2">Membrane</location>
        <topology evidence="2">Multi-pass membrane protein</topology>
    </subcellularLocation>
</comment>
<dbReference type="GO" id="GO:0009055">
    <property type="term" value="F:electron transfer activity"/>
    <property type="evidence" value="ECO:0007669"/>
    <property type="project" value="InterPro"/>
</dbReference>
<keyword evidence="9 12" id="KW-0408">Iron</keyword>
<dbReference type="PANTHER" id="PTHR10978:SF5">
    <property type="entry name" value="SUCCINATE DEHYDROGENASE CYTOCHROME B560 SUBUNIT, MITOCHONDRIAL"/>
    <property type="match status" value="1"/>
</dbReference>
<dbReference type="PROSITE" id="PS01000">
    <property type="entry name" value="SDH_CYT_1"/>
    <property type="match status" value="1"/>
</dbReference>
<keyword evidence="6 13" id="KW-0812">Transmembrane</keyword>
<evidence type="ECO:0000313" key="15">
    <source>
        <dbReference type="Proteomes" id="UP000292781"/>
    </source>
</evidence>
<evidence type="ECO:0000256" key="4">
    <source>
        <dbReference type="ARBA" id="ARBA00020076"/>
    </source>
</evidence>
<evidence type="ECO:0000256" key="11">
    <source>
        <dbReference type="ARBA" id="ARBA00025912"/>
    </source>
</evidence>
<feature type="transmembrane region" description="Helical" evidence="13">
    <location>
        <begin position="78"/>
        <end position="102"/>
    </location>
</feature>
<dbReference type="InterPro" id="IPR000701">
    <property type="entry name" value="SuccDH_FuR_B_TM-su"/>
</dbReference>
<comment type="function">
    <text evidence="1">Membrane-anchoring subunit of succinate dehydrogenase (SDH).</text>
</comment>
<evidence type="ECO:0000256" key="1">
    <source>
        <dbReference type="ARBA" id="ARBA00004050"/>
    </source>
</evidence>
<dbReference type="SUPFAM" id="SSF81343">
    <property type="entry name" value="Fumarate reductase respiratory complex transmembrane subunits"/>
    <property type="match status" value="1"/>
</dbReference>
<sequence>MSTQSKPGSGVERPLSPHLFIYAPSWTMVMSVVHRGTGAALYFGTLLLAAWLIAVGAGKSSYDTVQWMFNSWLGQLVLLGFTWSLLCHLLGGIRFLIWDLVYGFGEKERRWLAIGTYVLSGVLTVLVFIVGYIVK</sequence>
<evidence type="ECO:0000256" key="7">
    <source>
        <dbReference type="ARBA" id="ARBA00022723"/>
    </source>
</evidence>
<feature type="transmembrane region" description="Helical" evidence="13">
    <location>
        <begin position="114"/>
        <end position="134"/>
    </location>
</feature>
<evidence type="ECO:0000256" key="13">
    <source>
        <dbReference type="SAM" id="Phobius"/>
    </source>
</evidence>
<protein>
    <recommendedName>
        <fullName evidence="4">Succinate dehydrogenase cytochrome b556 subunit</fullName>
    </recommendedName>
</protein>
<name>A0A4Q9VV20_9HYPH</name>
<keyword evidence="8 13" id="KW-1133">Transmembrane helix</keyword>
<evidence type="ECO:0000256" key="10">
    <source>
        <dbReference type="ARBA" id="ARBA00023136"/>
    </source>
</evidence>
<dbReference type="InterPro" id="IPR014314">
    <property type="entry name" value="Succ_DH_cytb556"/>
</dbReference>
<organism evidence="14 15">
    <name type="scientific">Siculibacillus lacustris</name>
    <dbReference type="NCBI Taxonomy" id="1549641"/>
    <lineage>
        <taxon>Bacteria</taxon>
        <taxon>Pseudomonadati</taxon>
        <taxon>Pseudomonadota</taxon>
        <taxon>Alphaproteobacteria</taxon>
        <taxon>Hyphomicrobiales</taxon>
        <taxon>Ancalomicrobiaceae</taxon>
        <taxon>Siculibacillus</taxon>
    </lineage>
</organism>
<dbReference type="GO" id="GO:0006099">
    <property type="term" value="P:tricarboxylic acid cycle"/>
    <property type="evidence" value="ECO:0007669"/>
    <property type="project" value="InterPro"/>
</dbReference>
<keyword evidence="15" id="KW-1185">Reference proteome</keyword>
<dbReference type="Proteomes" id="UP000292781">
    <property type="component" value="Unassembled WGS sequence"/>
</dbReference>
<comment type="subunit">
    <text evidence="11">Part of an enzyme complex containing four subunits: a flavoprotein, an iron-sulfur protein, plus two membrane-anchoring proteins, SdhC and SdhD. The complex can form homotrimers.</text>
</comment>
<dbReference type="InterPro" id="IPR018495">
    <property type="entry name" value="Succ_DH_cyt_bsu_CS"/>
</dbReference>
<comment type="cofactor">
    <cofactor evidence="12">
        <name>heme</name>
        <dbReference type="ChEBI" id="CHEBI:30413"/>
    </cofactor>
    <text evidence="12">The heme is bound between the two transmembrane subunits.</text>
</comment>
<evidence type="ECO:0000256" key="2">
    <source>
        <dbReference type="ARBA" id="ARBA00004141"/>
    </source>
</evidence>
<dbReference type="PANTHER" id="PTHR10978">
    <property type="entry name" value="SUCCINATE DEHYDROGENASE CYTOCHROME B560 SUBUNIT"/>
    <property type="match status" value="1"/>
</dbReference>
<evidence type="ECO:0000256" key="5">
    <source>
        <dbReference type="ARBA" id="ARBA00022617"/>
    </source>
</evidence>
<dbReference type="AlphaFoldDB" id="A0A4Q9VV20"/>